<dbReference type="AlphaFoldDB" id="A0AAW0EAT1"/>
<dbReference type="InterPro" id="IPR032053">
    <property type="entry name" value="Ribosomal_mS34"/>
</dbReference>
<dbReference type="PANTHER" id="PTHR28589:SF1">
    <property type="entry name" value="SMALL RIBOSOMAL SUBUNIT PROTEIN MS34"/>
    <property type="match status" value="1"/>
</dbReference>
<protein>
    <submittedName>
        <fullName evidence="1">Uncharacterized protein</fullName>
    </submittedName>
</protein>
<comment type="caution">
    <text evidence="1">The sequence shown here is derived from an EMBL/GenBank/DDBJ whole genome shotgun (WGS) entry which is preliminary data.</text>
</comment>
<reference evidence="1 2" key="1">
    <citation type="journal article" date="2024" name="J Genomics">
        <title>Draft genome sequencing and assembly of Favolaschia claudopus CIRM-BRFM 2984 isolated from oak limbs.</title>
        <authorList>
            <person name="Navarro D."/>
            <person name="Drula E."/>
            <person name="Chaduli D."/>
            <person name="Cazenave R."/>
            <person name="Ahrendt S."/>
            <person name="Wang J."/>
            <person name="Lipzen A."/>
            <person name="Daum C."/>
            <person name="Barry K."/>
            <person name="Grigoriev I.V."/>
            <person name="Favel A."/>
            <person name="Rosso M.N."/>
            <person name="Martin F."/>
        </authorList>
    </citation>
    <scope>NUCLEOTIDE SEQUENCE [LARGE SCALE GENOMIC DNA]</scope>
    <source>
        <strain evidence="1 2">CIRM-BRFM 2984</strain>
    </source>
</reference>
<name>A0AAW0EAT1_9AGAR</name>
<dbReference type="Pfam" id="PF16053">
    <property type="entry name" value="MRP-S34"/>
    <property type="match status" value="1"/>
</dbReference>
<dbReference type="GO" id="GO:0005739">
    <property type="term" value="C:mitochondrion"/>
    <property type="evidence" value="ECO:0007669"/>
    <property type="project" value="InterPro"/>
</dbReference>
<evidence type="ECO:0000313" key="2">
    <source>
        <dbReference type="Proteomes" id="UP001362999"/>
    </source>
</evidence>
<dbReference type="GO" id="GO:0003735">
    <property type="term" value="F:structural constituent of ribosome"/>
    <property type="evidence" value="ECO:0007669"/>
    <property type="project" value="InterPro"/>
</dbReference>
<accession>A0AAW0EAT1</accession>
<dbReference type="EMBL" id="JAWWNJ010000002">
    <property type="protein sequence ID" value="KAK7061463.1"/>
    <property type="molecule type" value="Genomic_DNA"/>
</dbReference>
<evidence type="ECO:0000313" key="1">
    <source>
        <dbReference type="EMBL" id="KAK7061463.1"/>
    </source>
</evidence>
<proteinExistence type="predicted"/>
<gene>
    <name evidence="1" type="ORF">R3P38DRAFT_2829668</name>
</gene>
<dbReference type="PANTHER" id="PTHR28589">
    <property type="entry name" value="28S RIBOSOMAL PROTEIN S34, MITOCHONDRIAL"/>
    <property type="match status" value="1"/>
</dbReference>
<dbReference type="Proteomes" id="UP001362999">
    <property type="component" value="Unassembled WGS sequence"/>
</dbReference>
<sequence>MATVAKSLQRLLPRQAIPPVLKHNAANLYQVLSRTPNAVGKEVHQIRWSRKHISDSFWRITRAQFKCNGDHGKAWGQLYWKGKLVTEGREELIRGGLKYKWREGRSAAPAPLPVEVEVKGE</sequence>
<organism evidence="1 2">
    <name type="scientific">Favolaschia claudopus</name>
    <dbReference type="NCBI Taxonomy" id="2862362"/>
    <lineage>
        <taxon>Eukaryota</taxon>
        <taxon>Fungi</taxon>
        <taxon>Dikarya</taxon>
        <taxon>Basidiomycota</taxon>
        <taxon>Agaricomycotina</taxon>
        <taxon>Agaricomycetes</taxon>
        <taxon>Agaricomycetidae</taxon>
        <taxon>Agaricales</taxon>
        <taxon>Marasmiineae</taxon>
        <taxon>Mycenaceae</taxon>
        <taxon>Favolaschia</taxon>
    </lineage>
</organism>
<keyword evidence="2" id="KW-1185">Reference proteome</keyword>